<name>A0A8B9IV76_9PSIT</name>
<reference evidence="4" key="1">
    <citation type="submission" date="2025-08" db="UniProtKB">
        <authorList>
            <consortium name="Ensembl"/>
        </authorList>
    </citation>
    <scope>IDENTIFICATION</scope>
</reference>
<dbReference type="InterPro" id="IPR016181">
    <property type="entry name" value="Acyl_CoA_acyltransferase"/>
</dbReference>
<dbReference type="AlphaFoldDB" id="A0A8B9IV76"/>
<evidence type="ECO:0000256" key="1">
    <source>
        <dbReference type="ARBA" id="ARBA00022679"/>
    </source>
</evidence>
<proteinExistence type="predicted"/>
<accession>A0A8B9IV76</accession>
<organism evidence="4 5">
    <name type="scientific">Amazona collaria</name>
    <name type="common">yellow-billed parrot</name>
    <dbReference type="NCBI Taxonomy" id="241587"/>
    <lineage>
        <taxon>Eukaryota</taxon>
        <taxon>Metazoa</taxon>
        <taxon>Chordata</taxon>
        <taxon>Craniata</taxon>
        <taxon>Vertebrata</taxon>
        <taxon>Euteleostomi</taxon>
        <taxon>Archelosauria</taxon>
        <taxon>Archosauria</taxon>
        <taxon>Dinosauria</taxon>
        <taxon>Saurischia</taxon>
        <taxon>Theropoda</taxon>
        <taxon>Coelurosauria</taxon>
        <taxon>Aves</taxon>
        <taxon>Neognathae</taxon>
        <taxon>Neoaves</taxon>
        <taxon>Telluraves</taxon>
        <taxon>Australaves</taxon>
        <taxon>Psittaciformes</taxon>
        <taxon>Psittacidae</taxon>
        <taxon>Amazona</taxon>
    </lineage>
</organism>
<dbReference type="Proteomes" id="UP000694522">
    <property type="component" value="Unplaced"/>
</dbReference>
<dbReference type="GO" id="GO:0008080">
    <property type="term" value="F:N-acetyltransferase activity"/>
    <property type="evidence" value="ECO:0007669"/>
    <property type="project" value="InterPro"/>
</dbReference>
<evidence type="ECO:0000259" key="3">
    <source>
        <dbReference type="PROSITE" id="PS51186"/>
    </source>
</evidence>
<dbReference type="PROSITE" id="PS51186">
    <property type="entry name" value="GNAT"/>
    <property type="match status" value="1"/>
</dbReference>
<keyword evidence="5" id="KW-1185">Reference proteome</keyword>
<feature type="domain" description="N-acetyltransferase" evidence="3">
    <location>
        <begin position="60"/>
        <end position="167"/>
    </location>
</feature>
<evidence type="ECO:0000313" key="5">
    <source>
        <dbReference type="Proteomes" id="UP000694522"/>
    </source>
</evidence>
<dbReference type="InterPro" id="IPR000182">
    <property type="entry name" value="GNAT_dom"/>
</dbReference>
<dbReference type="Pfam" id="PF00583">
    <property type="entry name" value="Acetyltransf_1"/>
    <property type="match status" value="1"/>
</dbReference>
<dbReference type="PANTHER" id="PTHR13947">
    <property type="entry name" value="GNAT FAMILY N-ACETYLTRANSFERASE"/>
    <property type="match status" value="1"/>
</dbReference>
<dbReference type="PANTHER" id="PTHR13947:SF60">
    <property type="entry name" value="N-ACETYLTRANSFERASE DOMAIN-CONTAINING PROTEIN"/>
    <property type="match status" value="1"/>
</dbReference>
<evidence type="ECO:0000256" key="2">
    <source>
        <dbReference type="SAM" id="MobiDB-lite"/>
    </source>
</evidence>
<reference evidence="4" key="2">
    <citation type="submission" date="2025-09" db="UniProtKB">
        <authorList>
            <consortium name="Ensembl"/>
        </authorList>
    </citation>
    <scope>IDENTIFICATION</scope>
</reference>
<feature type="compositionally biased region" description="Polar residues" evidence="2">
    <location>
        <begin position="170"/>
        <end position="180"/>
    </location>
</feature>
<dbReference type="InterPro" id="IPR050769">
    <property type="entry name" value="NAT_camello-type"/>
</dbReference>
<dbReference type="SUPFAM" id="SSF55729">
    <property type="entry name" value="Acyl-CoA N-acyltransferases (Nat)"/>
    <property type="match status" value="1"/>
</dbReference>
<feature type="compositionally biased region" description="Basic and acidic residues" evidence="2">
    <location>
        <begin position="183"/>
        <end position="200"/>
    </location>
</feature>
<feature type="region of interest" description="Disordered" evidence="2">
    <location>
        <begin position="170"/>
        <end position="200"/>
    </location>
</feature>
<dbReference type="Ensembl" id="ENSACOT00000008210.1">
    <property type="protein sequence ID" value="ENSACOP00000007928.1"/>
    <property type="gene ID" value="ENSACOG00000005568.1"/>
</dbReference>
<dbReference type="Gene3D" id="3.40.630.30">
    <property type="match status" value="1"/>
</dbReference>
<evidence type="ECO:0000313" key="4">
    <source>
        <dbReference type="Ensembl" id="ENSACOP00000007928.1"/>
    </source>
</evidence>
<sequence length="200" mass="21153">MSAGGYGGTGWPGGCWEGPHGASSGQNLVRCNGGVPTGLGRPRPYPQPPASRLTLPISRGRVVGTVGVRPAAADGGDGGDGELVLKRMAVRRGYRGQGIGAALGGAALAFARQRGCRAVVLNTLMVQHEARALCERLGFRRHRQYVLPTIYGHLANCTVTTYRYELDSSNGAPGSWSSQGGKELPDHQVRSSPRDRRGHR</sequence>
<protein>
    <recommendedName>
        <fullName evidence="3">N-acetyltransferase domain-containing protein</fullName>
    </recommendedName>
</protein>
<keyword evidence="1" id="KW-0808">Transferase</keyword>